<evidence type="ECO:0000313" key="2">
    <source>
        <dbReference type="EMBL" id="KFB52032.1"/>
    </source>
</evidence>
<proteinExistence type="predicted"/>
<feature type="compositionally biased region" description="Polar residues" evidence="1">
    <location>
        <begin position="105"/>
        <end position="116"/>
    </location>
</feature>
<reference evidence="2 4" key="1">
    <citation type="journal article" date="2014" name="BMC Genomics">
        <title>Genome sequence of Anopheles sinensis provides insight into genetics basis of mosquito competence for malaria parasites.</title>
        <authorList>
            <person name="Zhou D."/>
            <person name="Zhang D."/>
            <person name="Ding G."/>
            <person name="Shi L."/>
            <person name="Hou Q."/>
            <person name="Ye Y."/>
            <person name="Xu Y."/>
            <person name="Zhou H."/>
            <person name="Xiong C."/>
            <person name="Li S."/>
            <person name="Yu J."/>
            <person name="Hong S."/>
            <person name="Yu X."/>
            <person name="Zou P."/>
            <person name="Chen C."/>
            <person name="Chang X."/>
            <person name="Wang W."/>
            <person name="Lv Y."/>
            <person name="Sun Y."/>
            <person name="Ma L."/>
            <person name="Shen B."/>
            <person name="Zhu C."/>
        </authorList>
    </citation>
    <scope>NUCLEOTIDE SEQUENCE [LARGE SCALE GENOMIC DNA]</scope>
</reference>
<organism evidence="2">
    <name type="scientific">Anopheles sinensis</name>
    <name type="common">Mosquito</name>
    <dbReference type="NCBI Taxonomy" id="74873"/>
    <lineage>
        <taxon>Eukaryota</taxon>
        <taxon>Metazoa</taxon>
        <taxon>Ecdysozoa</taxon>
        <taxon>Arthropoda</taxon>
        <taxon>Hexapoda</taxon>
        <taxon>Insecta</taxon>
        <taxon>Pterygota</taxon>
        <taxon>Neoptera</taxon>
        <taxon>Endopterygota</taxon>
        <taxon>Diptera</taxon>
        <taxon>Nematocera</taxon>
        <taxon>Culicoidea</taxon>
        <taxon>Culicidae</taxon>
        <taxon>Anophelinae</taxon>
        <taxon>Anopheles</taxon>
    </lineage>
</organism>
<dbReference type="EMBL" id="KE525366">
    <property type="protein sequence ID" value="KFB52032.1"/>
    <property type="molecule type" value="Genomic_DNA"/>
</dbReference>
<feature type="region of interest" description="Disordered" evidence="1">
    <location>
        <begin position="80"/>
        <end position="132"/>
    </location>
</feature>
<dbReference type="AlphaFoldDB" id="A0A084WP88"/>
<keyword evidence="2" id="KW-0347">Helicase</keyword>
<evidence type="ECO:0000313" key="4">
    <source>
        <dbReference type="Proteomes" id="UP000030765"/>
    </source>
</evidence>
<dbReference type="EnsemblMetazoa" id="ASIC020213-RA">
    <property type="protein sequence ID" value="ASIC020213-PA"/>
    <property type="gene ID" value="ASIC020213"/>
</dbReference>
<evidence type="ECO:0000256" key="1">
    <source>
        <dbReference type="SAM" id="MobiDB-lite"/>
    </source>
</evidence>
<sequence length="158" mass="17532">MFRKQLWLIAPEKPGRPKTKSSAGWKDFVKADCLLQPGRTDRGQAGPVSFEPFDGSNSVIETITPTFFLAPLFFTLSTRPKASRAEPKRTSRPYWPPREWRENAKSAQPDLTSTPAPLSRAPPRGWEASKKASRRRFRLGVAAKLFLPNAIVGASAAP</sequence>
<protein>
    <submittedName>
        <fullName evidence="2 3">ATP-dependent DNA helicase</fullName>
    </submittedName>
</protein>
<name>A0A084WP88_ANOSI</name>
<keyword evidence="2" id="KW-0547">Nucleotide-binding</keyword>
<dbReference type="Proteomes" id="UP000030765">
    <property type="component" value="Unassembled WGS sequence"/>
</dbReference>
<keyword evidence="2" id="KW-0067">ATP-binding</keyword>
<dbReference type="GO" id="GO:0004386">
    <property type="term" value="F:helicase activity"/>
    <property type="evidence" value="ECO:0007669"/>
    <property type="project" value="UniProtKB-KW"/>
</dbReference>
<evidence type="ECO:0000313" key="3">
    <source>
        <dbReference type="EnsemblMetazoa" id="ASIC020213-PA"/>
    </source>
</evidence>
<keyword evidence="4" id="KW-1185">Reference proteome</keyword>
<accession>A0A084WP88</accession>
<dbReference type="VEuPathDB" id="VectorBase:ASIC020213"/>
<keyword evidence="2" id="KW-0378">Hydrolase</keyword>
<gene>
    <name evidence="2" type="ORF">ZHAS_00020213</name>
</gene>
<reference evidence="3" key="2">
    <citation type="submission" date="2020-05" db="UniProtKB">
        <authorList>
            <consortium name="EnsemblMetazoa"/>
        </authorList>
    </citation>
    <scope>IDENTIFICATION</scope>
</reference>
<dbReference type="EMBL" id="ATLV01024983">
    <property type="status" value="NOT_ANNOTATED_CDS"/>
    <property type="molecule type" value="Genomic_DNA"/>
</dbReference>